<dbReference type="Gene3D" id="3.90.76.10">
    <property type="entry name" value="Dipeptide-binding Protein, Domain 1"/>
    <property type="match status" value="1"/>
</dbReference>
<dbReference type="GO" id="GO:0043190">
    <property type="term" value="C:ATP-binding cassette (ABC) transporter complex"/>
    <property type="evidence" value="ECO:0007669"/>
    <property type="project" value="InterPro"/>
</dbReference>
<dbReference type="PANTHER" id="PTHR30290:SF10">
    <property type="entry name" value="PERIPLASMIC OLIGOPEPTIDE-BINDING PROTEIN-RELATED"/>
    <property type="match status" value="1"/>
</dbReference>
<evidence type="ECO:0000256" key="1">
    <source>
        <dbReference type="ARBA" id="ARBA00004418"/>
    </source>
</evidence>
<evidence type="ECO:0000313" key="6">
    <source>
        <dbReference type="EMBL" id="GEP59250.1"/>
    </source>
</evidence>
<feature type="domain" description="Solute-binding protein family 5" evidence="5">
    <location>
        <begin position="91"/>
        <end position="460"/>
    </location>
</feature>
<dbReference type="AlphaFoldDB" id="A0A512NJX9"/>
<dbReference type="CDD" id="cd08512">
    <property type="entry name" value="PBP2_NikA_DppA_OppA_like_7"/>
    <property type="match status" value="1"/>
</dbReference>
<dbReference type="Pfam" id="PF00496">
    <property type="entry name" value="SBP_bac_5"/>
    <property type="match status" value="1"/>
</dbReference>
<dbReference type="OrthoDB" id="9803988at2"/>
<dbReference type="InterPro" id="IPR006311">
    <property type="entry name" value="TAT_signal"/>
</dbReference>
<protein>
    <submittedName>
        <fullName evidence="6">ABC transporter substrate-binding protein</fullName>
    </submittedName>
</protein>
<dbReference type="RefSeq" id="WP_147154607.1">
    <property type="nucleotide sequence ID" value="NZ_BKAJ01000122.1"/>
</dbReference>
<keyword evidence="7" id="KW-1185">Reference proteome</keyword>
<organism evidence="6 7">
    <name type="scientific">Reyranella soli</name>
    <dbReference type="NCBI Taxonomy" id="1230389"/>
    <lineage>
        <taxon>Bacteria</taxon>
        <taxon>Pseudomonadati</taxon>
        <taxon>Pseudomonadota</taxon>
        <taxon>Alphaproteobacteria</taxon>
        <taxon>Hyphomicrobiales</taxon>
        <taxon>Reyranellaceae</taxon>
        <taxon>Reyranella</taxon>
    </lineage>
</organism>
<comment type="subcellular location">
    <subcellularLocation>
        <location evidence="1">Periplasm</location>
    </subcellularLocation>
</comment>
<dbReference type="InterPro" id="IPR039424">
    <property type="entry name" value="SBP_5"/>
</dbReference>
<dbReference type="PROSITE" id="PS01040">
    <property type="entry name" value="SBP_BACTERIAL_5"/>
    <property type="match status" value="1"/>
</dbReference>
<dbReference type="InterPro" id="IPR023765">
    <property type="entry name" value="SBP_5_CS"/>
</dbReference>
<comment type="similarity">
    <text evidence="2">Belongs to the bacterial solute-binding protein 5 family.</text>
</comment>
<dbReference type="GO" id="GO:0015833">
    <property type="term" value="P:peptide transport"/>
    <property type="evidence" value="ECO:0007669"/>
    <property type="project" value="TreeGrafter"/>
</dbReference>
<dbReference type="PIRSF" id="PIRSF002741">
    <property type="entry name" value="MppA"/>
    <property type="match status" value="1"/>
</dbReference>
<dbReference type="PROSITE" id="PS51318">
    <property type="entry name" value="TAT"/>
    <property type="match status" value="1"/>
</dbReference>
<dbReference type="Proteomes" id="UP000321058">
    <property type="component" value="Unassembled WGS sequence"/>
</dbReference>
<name>A0A512NJX9_9HYPH</name>
<dbReference type="InterPro" id="IPR030678">
    <property type="entry name" value="Peptide/Ni-bd"/>
</dbReference>
<sequence length="541" mass="59783">MSKLRRRSVLGAGVLGGVAASLGAPLVKRVEAADPRTLTVASTTDVDTLDPASFRTDGAYTVTTNVYDTSVGWEVAPSATVPGVSTAVPSKFVPNLAESFATEDDGATIVLKIRRDAKFPSGRPITAHSIKYMLDRGLQSPGYVRLTIPRYLRVTSPDSFIVRDDYTFVMKMPGPTPLAYHILSLCTLSVVDEVIAKANATPSDPWATDWFRRNTTGGGAYTLAKNEPGVGLVMEYNPGSWHPKPFFQRVNSRFVPNESDRILLLKRSAIDMMTGVGMSPRNIKALEAEPKIQVVSVPDTSCHFLCMNGKKAPLDNVKLRQAINYAIPIDAMLQNLLFGYATQMKSPLPSLMPGYDPTLSPYRYDVAKAKALVQEAGLGSQPVTLELAVRVGWTTHEQAATWIQAELEKIGLKVAIVRETDAAFRQAAIGGKHLLSIEAWQSWVNDPIFHMNANFHSTSTNTNSSFYNNPVLDKLLTDNMHEPNAEKRAAAVKEAQTILINDAVWGFLWYENWTRVARKDLTGFTKRWDTFDRYRDLRLKS</sequence>
<dbReference type="EMBL" id="BKAJ01000122">
    <property type="protein sequence ID" value="GEP59250.1"/>
    <property type="molecule type" value="Genomic_DNA"/>
</dbReference>
<accession>A0A512NJX9</accession>
<evidence type="ECO:0000256" key="3">
    <source>
        <dbReference type="ARBA" id="ARBA00022448"/>
    </source>
</evidence>
<evidence type="ECO:0000256" key="2">
    <source>
        <dbReference type="ARBA" id="ARBA00005695"/>
    </source>
</evidence>
<reference evidence="6 7" key="1">
    <citation type="submission" date="2019-07" db="EMBL/GenBank/DDBJ databases">
        <title>Whole genome shotgun sequence of Reyranella soli NBRC 108950.</title>
        <authorList>
            <person name="Hosoyama A."/>
            <person name="Uohara A."/>
            <person name="Ohji S."/>
            <person name="Ichikawa N."/>
        </authorList>
    </citation>
    <scope>NUCLEOTIDE SEQUENCE [LARGE SCALE GENOMIC DNA]</scope>
    <source>
        <strain evidence="6 7">NBRC 108950</strain>
    </source>
</reference>
<keyword evidence="3" id="KW-0813">Transport</keyword>
<dbReference type="Gene3D" id="3.40.190.10">
    <property type="entry name" value="Periplasmic binding protein-like II"/>
    <property type="match status" value="1"/>
</dbReference>
<gene>
    <name evidence="6" type="ORF">RSO01_64160</name>
</gene>
<dbReference type="SUPFAM" id="SSF53850">
    <property type="entry name" value="Periplasmic binding protein-like II"/>
    <property type="match status" value="1"/>
</dbReference>
<comment type="caution">
    <text evidence="6">The sequence shown here is derived from an EMBL/GenBank/DDBJ whole genome shotgun (WGS) entry which is preliminary data.</text>
</comment>
<evidence type="ECO:0000256" key="4">
    <source>
        <dbReference type="ARBA" id="ARBA00022729"/>
    </source>
</evidence>
<dbReference type="GO" id="GO:0030288">
    <property type="term" value="C:outer membrane-bounded periplasmic space"/>
    <property type="evidence" value="ECO:0007669"/>
    <property type="project" value="UniProtKB-ARBA"/>
</dbReference>
<dbReference type="InterPro" id="IPR000914">
    <property type="entry name" value="SBP_5_dom"/>
</dbReference>
<keyword evidence="4" id="KW-0732">Signal</keyword>
<dbReference type="GO" id="GO:1904680">
    <property type="term" value="F:peptide transmembrane transporter activity"/>
    <property type="evidence" value="ECO:0007669"/>
    <property type="project" value="TreeGrafter"/>
</dbReference>
<proteinExistence type="inferred from homology"/>
<dbReference type="PANTHER" id="PTHR30290">
    <property type="entry name" value="PERIPLASMIC BINDING COMPONENT OF ABC TRANSPORTER"/>
    <property type="match status" value="1"/>
</dbReference>
<evidence type="ECO:0000313" key="7">
    <source>
        <dbReference type="Proteomes" id="UP000321058"/>
    </source>
</evidence>
<dbReference type="Gene3D" id="3.10.105.10">
    <property type="entry name" value="Dipeptide-binding Protein, Domain 3"/>
    <property type="match status" value="1"/>
</dbReference>
<evidence type="ECO:0000259" key="5">
    <source>
        <dbReference type="Pfam" id="PF00496"/>
    </source>
</evidence>